<reference evidence="3" key="1">
    <citation type="journal article" date="2013" name="Genetics">
        <title>The draft genome and transcriptome of Panagrellus redivivus are shaped by the harsh demands of a free-living lifestyle.</title>
        <authorList>
            <person name="Srinivasan J."/>
            <person name="Dillman A.R."/>
            <person name="Macchietto M.G."/>
            <person name="Heikkinen L."/>
            <person name="Lakso M."/>
            <person name="Fracchia K.M."/>
            <person name="Antoshechkin I."/>
            <person name="Mortazavi A."/>
            <person name="Wong G."/>
            <person name="Sternberg P.W."/>
        </authorList>
    </citation>
    <scope>NUCLEOTIDE SEQUENCE [LARGE SCALE GENOMIC DNA]</scope>
    <source>
        <strain evidence="3">MT8872</strain>
    </source>
</reference>
<feature type="transmembrane region" description="Helical" evidence="2">
    <location>
        <begin position="42"/>
        <end position="61"/>
    </location>
</feature>
<proteinExistence type="predicted"/>
<sequence length="335" mass="37417">MAPEPTTRSLSACRVGAGFDAALDALHARKDRLRLIRESTTLYAPIVQFVVLFLSTGLSLMALLNSPKVMHDVTIFCSFLEFELFITLIVVAAIPTGSAMLTGFANVVVLWALEMLFALYLMFVDWPDECEEGGCTIIQGHFVHRLFVIVINVAFSIAHLILGVAYGVASGSLDREKSVLAEIELRTELKMKRRRRRRPKKQMSSVSISQSTSTRSETKKSSESELKSKESRSIEKMKMTESQEQEPETKPQEEQLNTISTPQKPIPITKQPHYIPRYIQSIPLSSVAPVTDGYFVPKSEVSPQRPIFIDNEIEIPDSSASGYNSSTESSYRHPS</sequence>
<feature type="transmembrane region" description="Helical" evidence="2">
    <location>
        <begin position="101"/>
        <end position="123"/>
    </location>
</feature>
<keyword evidence="2" id="KW-0812">Transmembrane</keyword>
<protein>
    <submittedName>
        <fullName evidence="4">MARVEL domain-containing protein</fullName>
    </submittedName>
</protein>
<reference evidence="4" key="2">
    <citation type="submission" date="2020-10" db="UniProtKB">
        <authorList>
            <consortium name="WormBaseParasite"/>
        </authorList>
    </citation>
    <scope>IDENTIFICATION</scope>
</reference>
<dbReference type="AlphaFoldDB" id="A0A7E4WDV1"/>
<evidence type="ECO:0000313" key="3">
    <source>
        <dbReference type="Proteomes" id="UP000492821"/>
    </source>
</evidence>
<feature type="compositionally biased region" description="Basic residues" evidence="1">
    <location>
        <begin position="191"/>
        <end position="201"/>
    </location>
</feature>
<keyword evidence="2" id="KW-1133">Transmembrane helix</keyword>
<dbReference type="WBParaSite" id="Pan_g9693.t1">
    <property type="protein sequence ID" value="Pan_g9693.t1"/>
    <property type="gene ID" value="Pan_g9693"/>
</dbReference>
<feature type="transmembrane region" description="Helical" evidence="2">
    <location>
        <begin position="143"/>
        <end position="168"/>
    </location>
</feature>
<feature type="compositionally biased region" description="Polar residues" evidence="1">
    <location>
        <begin position="318"/>
        <end position="329"/>
    </location>
</feature>
<feature type="compositionally biased region" description="Low complexity" evidence="1">
    <location>
        <begin position="204"/>
        <end position="215"/>
    </location>
</feature>
<evidence type="ECO:0000313" key="4">
    <source>
        <dbReference type="WBParaSite" id="Pan_g9693.t1"/>
    </source>
</evidence>
<feature type="compositionally biased region" description="Basic and acidic residues" evidence="1">
    <location>
        <begin position="216"/>
        <end position="253"/>
    </location>
</feature>
<accession>A0A7E4WDV1</accession>
<feature type="transmembrane region" description="Helical" evidence="2">
    <location>
        <begin position="73"/>
        <end position="94"/>
    </location>
</feature>
<evidence type="ECO:0000256" key="2">
    <source>
        <dbReference type="SAM" id="Phobius"/>
    </source>
</evidence>
<keyword evidence="3" id="KW-1185">Reference proteome</keyword>
<dbReference type="Proteomes" id="UP000492821">
    <property type="component" value="Unassembled WGS sequence"/>
</dbReference>
<name>A0A7E4WDV1_PANRE</name>
<keyword evidence="2" id="KW-0472">Membrane</keyword>
<organism evidence="3 4">
    <name type="scientific">Panagrellus redivivus</name>
    <name type="common">Microworm</name>
    <dbReference type="NCBI Taxonomy" id="6233"/>
    <lineage>
        <taxon>Eukaryota</taxon>
        <taxon>Metazoa</taxon>
        <taxon>Ecdysozoa</taxon>
        <taxon>Nematoda</taxon>
        <taxon>Chromadorea</taxon>
        <taxon>Rhabditida</taxon>
        <taxon>Tylenchina</taxon>
        <taxon>Panagrolaimomorpha</taxon>
        <taxon>Panagrolaimoidea</taxon>
        <taxon>Panagrolaimidae</taxon>
        <taxon>Panagrellus</taxon>
    </lineage>
</organism>
<feature type="region of interest" description="Disordered" evidence="1">
    <location>
        <begin position="307"/>
        <end position="335"/>
    </location>
</feature>
<evidence type="ECO:0000256" key="1">
    <source>
        <dbReference type="SAM" id="MobiDB-lite"/>
    </source>
</evidence>
<feature type="region of interest" description="Disordered" evidence="1">
    <location>
        <begin position="191"/>
        <end position="269"/>
    </location>
</feature>